<name>A0A238BJK8_9BILA</name>
<dbReference type="SUPFAM" id="SSF57256">
    <property type="entry name" value="Elafin-like"/>
    <property type="match status" value="1"/>
</dbReference>
<keyword evidence="2" id="KW-0722">Serine protease inhibitor</keyword>
<dbReference type="InterPro" id="IPR051368">
    <property type="entry name" value="SerProtInhib-TIL_Domain"/>
</dbReference>
<dbReference type="AlphaFoldDB" id="A0A238BJK8"/>
<dbReference type="InterPro" id="IPR036423">
    <property type="entry name" value="SOD-like_Cu/Zn_dom_sf"/>
</dbReference>
<gene>
    <name evidence="7" type="ORF">X798_07823</name>
</gene>
<dbReference type="Proteomes" id="UP000242913">
    <property type="component" value="Unassembled WGS sequence"/>
</dbReference>
<dbReference type="GO" id="GO:0005576">
    <property type="term" value="C:extracellular region"/>
    <property type="evidence" value="ECO:0007669"/>
    <property type="project" value="InterPro"/>
</dbReference>
<dbReference type="Pfam" id="PF01826">
    <property type="entry name" value="TIL"/>
    <property type="match status" value="5"/>
</dbReference>
<dbReference type="GO" id="GO:0004867">
    <property type="term" value="F:serine-type endopeptidase inhibitor activity"/>
    <property type="evidence" value="ECO:0007669"/>
    <property type="project" value="UniProtKB-KW"/>
</dbReference>
<dbReference type="SUPFAM" id="SSF57567">
    <property type="entry name" value="Serine protease inhibitors"/>
    <property type="match status" value="5"/>
</dbReference>
<dbReference type="PROSITE" id="PS51390">
    <property type="entry name" value="WAP"/>
    <property type="match status" value="1"/>
</dbReference>
<organism evidence="7 8">
    <name type="scientific">Onchocerca flexuosa</name>
    <dbReference type="NCBI Taxonomy" id="387005"/>
    <lineage>
        <taxon>Eukaryota</taxon>
        <taxon>Metazoa</taxon>
        <taxon>Ecdysozoa</taxon>
        <taxon>Nematoda</taxon>
        <taxon>Chromadorea</taxon>
        <taxon>Rhabditida</taxon>
        <taxon>Spirurina</taxon>
        <taxon>Spiruromorpha</taxon>
        <taxon>Filarioidea</taxon>
        <taxon>Onchocercidae</taxon>
        <taxon>Onchocerca</taxon>
    </lineage>
</organism>
<feature type="disulfide bond" evidence="4">
    <location>
        <begin position="186"/>
        <end position="193"/>
    </location>
</feature>
<dbReference type="InterPro" id="IPR001424">
    <property type="entry name" value="SOD_Cu_Zn_dom"/>
</dbReference>
<evidence type="ECO:0000313" key="8">
    <source>
        <dbReference type="Proteomes" id="UP000242913"/>
    </source>
</evidence>
<dbReference type="EMBL" id="KZ271528">
    <property type="protein sequence ID" value="OZC05204.1"/>
    <property type="molecule type" value="Genomic_DNA"/>
</dbReference>
<dbReference type="InterPro" id="IPR006150">
    <property type="entry name" value="Cys_repeat_1"/>
</dbReference>
<dbReference type="SMART" id="SM00289">
    <property type="entry name" value="WR1"/>
    <property type="match status" value="2"/>
</dbReference>
<feature type="domain" description="Thyroglobulin type-1" evidence="5">
    <location>
        <begin position="147"/>
        <end position="217"/>
    </location>
</feature>
<dbReference type="OrthoDB" id="6236007at2759"/>
<dbReference type="InterPro" id="IPR036084">
    <property type="entry name" value="Ser_inhib-like_sf"/>
</dbReference>
<dbReference type="CDD" id="cd19941">
    <property type="entry name" value="TIL"/>
    <property type="match status" value="6"/>
</dbReference>
<dbReference type="Pfam" id="PF00080">
    <property type="entry name" value="Sod_Cu"/>
    <property type="match status" value="1"/>
</dbReference>
<dbReference type="PROSITE" id="PS51162">
    <property type="entry name" value="THYROGLOBULIN_1_2"/>
    <property type="match status" value="1"/>
</dbReference>
<comment type="caution">
    <text evidence="4">Lacks conserved residue(s) required for the propagation of feature annotation.</text>
</comment>
<protein>
    <submittedName>
        <fullName evidence="7">Copper/zinc superoxide dismutase</fullName>
    </submittedName>
</protein>
<dbReference type="PANTHER" id="PTHR23259">
    <property type="entry name" value="RIDDLE"/>
    <property type="match status" value="1"/>
</dbReference>
<dbReference type="InterPro" id="IPR036645">
    <property type="entry name" value="Elafin-like_sf"/>
</dbReference>
<dbReference type="SUPFAM" id="SSF49329">
    <property type="entry name" value="Cu,Zn superoxide dismutase-like"/>
    <property type="match status" value="1"/>
</dbReference>
<dbReference type="InterPro" id="IPR000716">
    <property type="entry name" value="Thyroglobulin_1"/>
</dbReference>
<dbReference type="InterPro" id="IPR002919">
    <property type="entry name" value="TIL_dom"/>
</dbReference>
<dbReference type="GO" id="GO:0006801">
    <property type="term" value="P:superoxide metabolic process"/>
    <property type="evidence" value="ECO:0007669"/>
    <property type="project" value="InterPro"/>
</dbReference>
<keyword evidence="8" id="KW-1185">Reference proteome</keyword>
<dbReference type="InterPro" id="IPR036857">
    <property type="entry name" value="Thyroglobulin_1_sf"/>
</dbReference>
<evidence type="ECO:0000259" key="5">
    <source>
        <dbReference type="PROSITE" id="PS51162"/>
    </source>
</evidence>
<dbReference type="SMART" id="SM00211">
    <property type="entry name" value="TY"/>
    <property type="match status" value="1"/>
</dbReference>
<evidence type="ECO:0000256" key="2">
    <source>
        <dbReference type="ARBA" id="ARBA00022900"/>
    </source>
</evidence>
<keyword evidence="1" id="KW-0646">Protease inhibitor</keyword>
<keyword evidence="3 4" id="KW-1015">Disulfide bond</keyword>
<reference evidence="7 8" key="1">
    <citation type="submission" date="2015-12" db="EMBL/GenBank/DDBJ databases">
        <title>Draft genome of the nematode, Onchocerca flexuosa.</title>
        <authorList>
            <person name="Mitreva M."/>
        </authorList>
    </citation>
    <scope>NUCLEOTIDE SEQUENCE [LARGE SCALE GENOMIC DNA]</scope>
    <source>
        <strain evidence="7">Red Deer</strain>
    </source>
</reference>
<feature type="domain" description="WAP" evidence="6">
    <location>
        <begin position="288"/>
        <end position="335"/>
    </location>
</feature>
<evidence type="ECO:0000313" key="7">
    <source>
        <dbReference type="EMBL" id="OZC05204.1"/>
    </source>
</evidence>
<evidence type="ECO:0000256" key="1">
    <source>
        <dbReference type="ARBA" id="ARBA00022690"/>
    </source>
</evidence>
<dbReference type="InterPro" id="IPR008197">
    <property type="entry name" value="WAP_dom"/>
</dbReference>
<dbReference type="Gene3D" id="2.10.25.10">
    <property type="entry name" value="Laminin"/>
    <property type="match status" value="6"/>
</dbReference>
<accession>A0A238BJK8</accession>
<dbReference type="Gene3D" id="2.60.40.200">
    <property type="entry name" value="Superoxide dismutase, copper/zinc binding domain"/>
    <property type="match status" value="1"/>
</dbReference>
<sequence>MYEPLVLLMKDSVRLHLFLVIIIANSTRTERFQNSDLEFNRTGVETGICEAQGTCINCDNDSFSYYKCSVPHDCFTNEICTKQGFCCPTNKTLSSLSNDDFEFLGVPAHRYESGKSGICPNGSTQLRQCTIDSDCLGDEICAIGRCCSVCSQHRRRVLNDLPTNNVVGVHIPQCDPTGKYYRAVQCRTGTEECWCVSPFGGIIGSLKPKTADSNAACEALRLTLKRITEKKQKVNSNVRERFEVRRKQETLTSPKQENQSSIILFKGQTSEPKQQFKSISDGIRDKCLWMKRGRCPDQPTLLINESKLCYCDDDCSGLQKCCPVLTGEWACSSNITVDNDQFLATPHSLLLNSAPVKAECTENEQFAECVDECQPACFSRTSITCFSGRCKSGCQCKPGFIRQRNDLHAPCIPRNQCPLRITESERHCIDPLREYKTCGPACPISCSSENEKCRTERCVEGCFCKVPYILENGIDPLRSRCILSIYCPPLARDNSSINSTIHLTAMAPMTPKFHLFPEHREDSTNQSTATQCSDPLKNFQICGSGCPGGCNNQIAGFCGTQCVAGCFCRNPYILQDAYNLNSQCVLPHQCQSSIIQHQQICSDPRKEWTSCFSYECVRSCSNPKATCTTDDCTPGCMCREPYLLYDSNNANSRCVLPSECGSQCSDSLKEYQACASSCPMGCNNRIPQTCSPCVSGCFCKSGFVFEDAVNWRTSKCISLNQCPMTNISAFLVAFIPENNKLANITECPATTADLSGKFCNFDSDCPAQQRCCHSTLFAMTSSKQSRCTCIDPHAYWDPCGALCPEYCGQLATPVCSSTCNPGCHCAYGYVKARNHVNAPCVPRTQCFQPGMYTDIVEYQKHTNKPYSMWKEIATVKMLSDGNKIIGDVRIKEISKERIKLEGTVKGLPIGEHALIIHQAGDLSDSCANIGPIMASDKKFNVSAIFGNVKADGIKNATIDREIDWPQDISLIGRSLVIHKLSVMEWSLRNEDVLPLACGTIGFASS</sequence>
<dbReference type="SMART" id="SM00217">
    <property type="entry name" value="WAP"/>
    <property type="match status" value="1"/>
</dbReference>
<evidence type="ECO:0000259" key="6">
    <source>
        <dbReference type="PROSITE" id="PS51390"/>
    </source>
</evidence>
<evidence type="ECO:0000256" key="4">
    <source>
        <dbReference type="PROSITE-ProRule" id="PRU00500"/>
    </source>
</evidence>
<dbReference type="GO" id="GO:0046872">
    <property type="term" value="F:metal ion binding"/>
    <property type="evidence" value="ECO:0007669"/>
    <property type="project" value="InterPro"/>
</dbReference>
<dbReference type="SUPFAM" id="SSF57610">
    <property type="entry name" value="Thyroglobulin type-1 domain"/>
    <property type="match status" value="1"/>
</dbReference>
<proteinExistence type="predicted"/>
<dbReference type="CDD" id="cd00191">
    <property type="entry name" value="TY"/>
    <property type="match status" value="1"/>
</dbReference>
<dbReference type="PANTHER" id="PTHR23259:SF67">
    <property type="entry name" value="THYROGLOBULIN TYPE-1 DOMAIN-CONTAINING PROTEIN"/>
    <property type="match status" value="1"/>
</dbReference>
<evidence type="ECO:0000256" key="3">
    <source>
        <dbReference type="ARBA" id="ARBA00023157"/>
    </source>
</evidence>